<feature type="transmembrane region" description="Helical" evidence="1">
    <location>
        <begin position="145"/>
        <end position="161"/>
    </location>
</feature>
<feature type="transmembrane region" description="Helical" evidence="1">
    <location>
        <begin position="213"/>
        <end position="233"/>
    </location>
</feature>
<feature type="transmembrane region" description="Helical" evidence="1">
    <location>
        <begin position="80"/>
        <end position="99"/>
    </location>
</feature>
<feature type="transmembrane region" description="Helical" evidence="1">
    <location>
        <begin position="6"/>
        <end position="25"/>
    </location>
</feature>
<evidence type="ECO:0000313" key="3">
    <source>
        <dbReference type="Proteomes" id="UP001501153"/>
    </source>
</evidence>
<gene>
    <name evidence="2" type="ORF">GCM10023185_41070</name>
</gene>
<accession>A0ABP8IRP8</accession>
<comment type="caution">
    <text evidence="2">The sequence shown here is derived from an EMBL/GenBank/DDBJ whole genome shotgun (WGS) entry which is preliminary data.</text>
</comment>
<dbReference type="RefSeq" id="WP_345238022.1">
    <property type="nucleotide sequence ID" value="NZ_BAABGZ010000079.1"/>
</dbReference>
<sequence length="251" mass="27094">MQTPSYQVAAALFLLLVAFLAFLSLRGFRAALRAAGSSLERSRRGVGLAAALLLAWLAYVGVVAQSGILRDFTALPPRLLLVLLPPFAFAAALCLLPAVGRLLDTAPSAALVYVQSFRVLMEIILWLLFRAGVVPVQMTFEGRNWDILVGLTAPVVAYMCFTRRAWSPGVAMLWNLGGLALLLNIVIVSALSTPAPFRVFMEGPANTMVADLPFVWLPSFVVPVALCSHLLSLRQLLRAGRRPVAPAMQLA</sequence>
<proteinExistence type="predicted"/>
<dbReference type="EMBL" id="BAABGZ010000079">
    <property type="protein sequence ID" value="GAA4368364.1"/>
    <property type="molecule type" value="Genomic_DNA"/>
</dbReference>
<dbReference type="Proteomes" id="UP001501153">
    <property type="component" value="Unassembled WGS sequence"/>
</dbReference>
<reference evidence="3" key="1">
    <citation type="journal article" date="2019" name="Int. J. Syst. Evol. Microbiol.">
        <title>The Global Catalogue of Microorganisms (GCM) 10K type strain sequencing project: providing services to taxonomists for standard genome sequencing and annotation.</title>
        <authorList>
            <consortium name="The Broad Institute Genomics Platform"/>
            <consortium name="The Broad Institute Genome Sequencing Center for Infectious Disease"/>
            <person name="Wu L."/>
            <person name="Ma J."/>
        </authorList>
    </citation>
    <scope>NUCLEOTIDE SEQUENCE [LARGE SCALE GENOMIC DNA]</scope>
    <source>
        <strain evidence="3">JCM 17923</strain>
    </source>
</reference>
<organism evidence="2 3">
    <name type="scientific">Hymenobacter saemangeumensis</name>
    <dbReference type="NCBI Taxonomy" id="1084522"/>
    <lineage>
        <taxon>Bacteria</taxon>
        <taxon>Pseudomonadati</taxon>
        <taxon>Bacteroidota</taxon>
        <taxon>Cytophagia</taxon>
        <taxon>Cytophagales</taxon>
        <taxon>Hymenobacteraceae</taxon>
        <taxon>Hymenobacter</taxon>
    </lineage>
</organism>
<evidence type="ECO:0000313" key="2">
    <source>
        <dbReference type="EMBL" id="GAA4368364.1"/>
    </source>
</evidence>
<feature type="transmembrane region" description="Helical" evidence="1">
    <location>
        <begin position="111"/>
        <end position="133"/>
    </location>
</feature>
<evidence type="ECO:0000256" key="1">
    <source>
        <dbReference type="SAM" id="Phobius"/>
    </source>
</evidence>
<keyword evidence="1" id="KW-0812">Transmembrane</keyword>
<feature type="transmembrane region" description="Helical" evidence="1">
    <location>
        <begin position="46"/>
        <end position="68"/>
    </location>
</feature>
<feature type="transmembrane region" description="Helical" evidence="1">
    <location>
        <begin position="173"/>
        <end position="193"/>
    </location>
</feature>
<protein>
    <submittedName>
        <fullName evidence="2">Uncharacterized protein</fullName>
    </submittedName>
</protein>
<keyword evidence="3" id="KW-1185">Reference proteome</keyword>
<keyword evidence="1" id="KW-1133">Transmembrane helix</keyword>
<name>A0ABP8IRP8_9BACT</name>
<keyword evidence="1" id="KW-0472">Membrane</keyword>